<feature type="compositionally biased region" description="Polar residues" evidence="1">
    <location>
        <begin position="79"/>
        <end position="97"/>
    </location>
</feature>
<dbReference type="EMBL" id="ML220165">
    <property type="protein sequence ID" value="TGZ76856.1"/>
    <property type="molecule type" value="Genomic_DNA"/>
</dbReference>
<organism evidence="2 3">
    <name type="scientific">Ascodesmis nigricans</name>
    <dbReference type="NCBI Taxonomy" id="341454"/>
    <lineage>
        <taxon>Eukaryota</taxon>
        <taxon>Fungi</taxon>
        <taxon>Dikarya</taxon>
        <taxon>Ascomycota</taxon>
        <taxon>Pezizomycotina</taxon>
        <taxon>Pezizomycetes</taxon>
        <taxon>Pezizales</taxon>
        <taxon>Ascodesmidaceae</taxon>
        <taxon>Ascodesmis</taxon>
    </lineage>
</organism>
<proteinExistence type="predicted"/>
<accession>A0A4S2MIV3</accession>
<name>A0A4S2MIV3_9PEZI</name>
<dbReference type="Proteomes" id="UP000298138">
    <property type="component" value="Unassembled WGS sequence"/>
</dbReference>
<evidence type="ECO:0000313" key="2">
    <source>
        <dbReference type="EMBL" id="TGZ76856.1"/>
    </source>
</evidence>
<keyword evidence="3" id="KW-1185">Reference proteome</keyword>
<evidence type="ECO:0000313" key="3">
    <source>
        <dbReference type="Proteomes" id="UP000298138"/>
    </source>
</evidence>
<dbReference type="AlphaFoldDB" id="A0A4S2MIV3"/>
<reference evidence="2 3" key="1">
    <citation type="submission" date="2019-04" db="EMBL/GenBank/DDBJ databases">
        <title>Comparative genomics and transcriptomics to analyze fruiting body development in filamentous ascomycetes.</title>
        <authorList>
            <consortium name="DOE Joint Genome Institute"/>
            <person name="Lutkenhaus R."/>
            <person name="Traeger S."/>
            <person name="Breuer J."/>
            <person name="Kuo A."/>
            <person name="Lipzen A."/>
            <person name="Pangilinan J."/>
            <person name="Dilworth D."/>
            <person name="Sandor L."/>
            <person name="Poggeler S."/>
            <person name="Barry K."/>
            <person name="Grigoriev I.V."/>
            <person name="Nowrousian M."/>
        </authorList>
    </citation>
    <scope>NUCLEOTIDE SEQUENCE [LARGE SCALE GENOMIC DNA]</scope>
    <source>
        <strain evidence="2 3">CBS 389.68</strain>
    </source>
</reference>
<dbReference type="InParanoid" id="A0A4S2MIV3"/>
<feature type="compositionally biased region" description="Pro residues" evidence="1">
    <location>
        <begin position="39"/>
        <end position="48"/>
    </location>
</feature>
<gene>
    <name evidence="2" type="ORF">EX30DRAFT_227530</name>
</gene>
<evidence type="ECO:0000256" key="1">
    <source>
        <dbReference type="SAM" id="MobiDB-lite"/>
    </source>
</evidence>
<feature type="compositionally biased region" description="Polar residues" evidence="1">
    <location>
        <begin position="56"/>
        <end position="70"/>
    </location>
</feature>
<protein>
    <submittedName>
        <fullName evidence="2">Uncharacterized protein</fullName>
    </submittedName>
</protein>
<sequence>MPVCTVDYYTSTYRHIIHAHPSCSPSTEQNIPPNSASPHSPPPQPQPLPASSQPATESTVITSRPGSQCECSRPGVDSNLYTTHSTIQQRAQTPSNSRKNKGRKEGKKPSSSGTL</sequence>
<feature type="region of interest" description="Disordered" evidence="1">
    <location>
        <begin position="20"/>
        <end position="115"/>
    </location>
</feature>